<feature type="compositionally biased region" description="Basic residues" evidence="4">
    <location>
        <begin position="255"/>
        <end position="273"/>
    </location>
</feature>
<dbReference type="SUPFAM" id="SSF47616">
    <property type="entry name" value="GST C-terminal domain-like"/>
    <property type="match status" value="1"/>
</dbReference>
<dbReference type="InterPro" id="IPR044627">
    <property type="entry name" value="DHAR1/2/3/4"/>
</dbReference>
<keyword evidence="7" id="KW-1185">Reference proteome</keyword>
<dbReference type="Gene3D" id="3.40.30.10">
    <property type="entry name" value="Glutaredoxin"/>
    <property type="match status" value="1"/>
</dbReference>
<reference evidence="6 7" key="1">
    <citation type="journal article" date="2024" name="Nat. Commun.">
        <title>Phylogenomics reveals the evolutionary origins of lichenization in chlorophyte algae.</title>
        <authorList>
            <person name="Puginier C."/>
            <person name="Libourel C."/>
            <person name="Otte J."/>
            <person name="Skaloud P."/>
            <person name="Haon M."/>
            <person name="Grisel S."/>
            <person name="Petersen M."/>
            <person name="Berrin J.G."/>
            <person name="Delaux P.M."/>
            <person name="Dal Grande F."/>
            <person name="Keller J."/>
        </authorList>
    </citation>
    <scope>NUCLEOTIDE SEQUENCE [LARGE SCALE GENOMIC DNA]</scope>
    <source>
        <strain evidence="6 7">SAG 216-7</strain>
    </source>
</reference>
<dbReference type="EMBL" id="JALJOT010000013">
    <property type="protein sequence ID" value="KAK9904254.1"/>
    <property type="molecule type" value="Genomic_DNA"/>
</dbReference>
<dbReference type="InterPro" id="IPR036282">
    <property type="entry name" value="Glutathione-S-Trfase_C_sf"/>
</dbReference>
<evidence type="ECO:0000256" key="3">
    <source>
        <dbReference type="ARBA" id="ARBA00049544"/>
    </source>
</evidence>
<evidence type="ECO:0000259" key="5">
    <source>
        <dbReference type="Pfam" id="PF13409"/>
    </source>
</evidence>
<dbReference type="InterPro" id="IPR004045">
    <property type="entry name" value="Glutathione_S-Trfase_N"/>
</dbReference>
<comment type="similarity">
    <text evidence="2">Belongs to the GST superfamily. DHAR family.</text>
</comment>
<feature type="region of interest" description="Disordered" evidence="4">
    <location>
        <begin position="249"/>
        <end position="273"/>
    </location>
</feature>
<dbReference type="Pfam" id="PF13409">
    <property type="entry name" value="GST_N_2"/>
    <property type="match status" value="1"/>
</dbReference>
<accession>A0ABR2YGI5</accession>
<sequence>MSSAARATAPTTQKPLYDAFVNGMPAVEQLEPCPICQTALLLLDEKGLPFNRQYVERGNRPDWLRKVAGNQMPVIRDLDLDPQQWVVGLPDISRHLEERHPETPLGTIGTAAGTPTSQAPHADADGLWSAFLSYLEAAPGDDEQELATLEKQLREVKQELADKRYLQGNSNISAADLALVPRLHHIMTALPELKMRPVAESTWFLLLQNWQMPDDMGTVEEYVDRVRHRDSFRNSTTPSQDIINHWRDHQDKNSKKYRKRHDGRKKRNNVPVT</sequence>
<organism evidence="6 7">
    <name type="scientific">Coccomyxa subellipsoidea</name>
    <dbReference type="NCBI Taxonomy" id="248742"/>
    <lineage>
        <taxon>Eukaryota</taxon>
        <taxon>Viridiplantae</taxon>
        <taxon>Chlorophyta</taxon>
        <taxon>core chlorophytes</taxon>
        <taxon>Trebouxiophyceae</taxon>
        <taxon>Trebouxiophyceae incertae sedis</taxon>
        <taxon>Coccomyxaceae</taxon>
        <taxon>Coccomyxa</taxon>
    </lineage>
</organism>
<comment type="caution">
    <text evidence="6">The sequence shown here is derived from an EMBL/GenBank/DDBJ whole genome shotgun (WGS) entry which is preliminary data.</text>
</comment>
<evidence type="ECO:0000256" key="1">
    <source>
        <dbReference type="ARBA" id="ARBA00022679"/>
    </source>
</evidence>
<dbReference type="Gene3D" id="1.20.1050.10">
    <property type="match status" value="1"/>
</dbReference>
<dbReference type="PANTHER" id="PTHR44420:SF2">
    <property type="entry name" value="GLUTATHIONE S-TRANSFERASE DHAR2-RELATED"/>
    <property type="match status" value="1"/>
</dbReference>
<dbReference type="SUPFAM" id="SSF52833">
    <property type="entry name" value="Thioredoxin-like"/>
    <property type="match status" value="1"/>
</dbReference>
<dbReference type="Proteomes" id="UP001491310">
    <property type="component" value="Unassembled WGS sequence"/>
</dbReference>
<protein>
    <recommendedName>
        <fullName evidence="5">GST N-terminal domain-containing protein</fullName>
    </recommendedName>
</protein>
<gene>
    <name evidence="6" type="ORF">WJX75_007793</name>
</gene>
<evidence type="ECO:0000313" key="6">
    <source>
        <dbReference type="EMBL" id="KAK9904254.1"/>
    </source>
</evidence>
<evidence type="ECO:0000313" key="7">
    <source>
        <dbReference type="Proteomes" id="UP001491310"/>
    </source>
</evidence>
<comment type="catalytic activity">
    <reaction evidence="3">
        <text>L-dehydroascorbate + 2 glutathione = glutathione disulfide + L-ascorbate</text>
        <dbReference type="Rhea" id="RHEA:24424"/>
        <dbReference type="ChEBI" id="CHEBI:38290"/>
        <dbReference type="ChEBI" id="CHEBI:57925"/>
        <dbReference type="ChEBI" id="CHEBI:58297"/>
        <dbReference type="ChEBI" id="CHEBI:58539"/>
        <dbReference type="EC" id="1.8.5.1"/>
    </reaction>
</comment>
<feature type="domain" description="GST N-terminal" evidence="5">
    <location>
        <begin position="33"/>
        <end position="99"/>
    </location>
</feature>
<evidence type="ECO:0000256" key="2">
    <source>
        <dbReference type="ARBA" id="ARBA00024194"/>
    </source>
</evidence>
<evidence type="ECO:0000256" key="4">
    <source>
        <dbReference type="SAM" id="MobiDB-lite"/>
    </source>
</evidence>
<dbReference type="CDD" id="cd00570">
    <property type="entry name" value="GST_N_family"/>
    <property type="match status" value="1"/>
</dbReference>
<keyword evidence="1" id="KW-0808">Transferase</keyword>
<name>A0ABR2YGI5_9CHLO</name>
<dbReference type="InterPro" id="IPR036249">
    <property type="entry name" value="Thioredoxin-like_sf"/>
</dbReference>
<dbReference type="PANTHER" id="PTHR44420">
    <property type="entry name" value="GLUTATHIONE S-TRANSFERASE DHAR2-RELATED"/>
    <property type="match status" value="1"/>
</dbReference>
<proteinExistence type="inferred from homology"/>